<keyword evidence="5" id="KW-1185">Reference proteome</keyword>
<feature type="domain" description="ATP-grasp" evidence="3">
    <location>
        <begin position="108"/>
        <end position="349"/>
    </location>
</feature>
<feature type="region of interest" description="Disordered" evidence="2">
    <location>
        <begin position="357"/>
        <end position="380"/>
    </location>
</feature>
<keyword evidence="1" id="KW-0547">Nucleotide-binding</keyword>
<comment type="caution">
    <text evidence="4">The sequence shown here is derived from an EMBL/GenBank/DDBJ whole genome shotgun (WGS) entry which is preliminary data.</text>
</comment>
<dbReference type="PROSITE" id="PS50975">
    <property type="entry name" value="ATP_GRASP"/>
    <property type="match status" value="1"/>
</dbReference>
<dbReference type="Pfam" id="PF14398">
    <property type="entry name" value="ATPgrasp_YheCD"/>
    <property type="match status" value="1"/>
</dbReference>
<proteinExistence type="predicted"/>
<dbReference type="GO" id="GO:0005737">
    <property type="term" value="C:cytoplasm"/>
    <property type="evidence" value="ECO:0007669"/>
    <property type="project" value="TreeGrafter"/>
</dbReference>
<dbReference type="SUPFAM" id="SSF56059">
    <property type="entry name" value="Glutathione synthetase ATP-binding domain-like"/>
    <property type="match status" value="1"/>
</dbReference>
<dbReference type="Proteomes" id="UP000639396">
    <property type="component" value="Unassembled WGS sequence"/>
</dbReference>
<dbReference type="GO" id="GO:0043774">
    <property type="term" value="F:coenzyme F420-2 alpha-glutamyl ligase activity"/>
    <property type="evidence" value="ECO:0007669"/>
    <property type="project" value="TreeGrafter"/>
</dbReference>
<gene>
    <name evidence="4" type="ORF">IDH45_17330</name>
</gene>
<dbReference type="AlphaFoldDB" id="A0A927C9A3"/>
<dbReference type="Gene3D" id="3.30.1490.20">
    <property type="entry name" value="ATP-grasp fold, A domain"/>
    <property type="match status" value="1"/>
</dbReference>
<evidence type="ECO:0000313" key="4">
    <source>
        <dbReference type="EMBL" id="MBD2863758.1"/>
    </source>
</evidence>
<evidence type="ECO:0000256" key="1">
    <source>
        <dbReference type="PROSITE-ProRule" id="PRU00409"/>
    </source>
</evidence>
<dbReference type="InterPro" id="IPR026838">
    <property type="entry name" value="YheC/D"/>
</dbReference>
<dbReference type="EMBL" id="JACXJA010000022">
    <property type="protein sequence ID" value="MBD2863758.1"/>
    <property type="molecule type" value="Genomic_DNA"/>
</dbReference>
<evidence type="ECO:0000313" key="5">
    <source>
        <dbReference type="Proteomes" id="UP000639396"/>
    </source>
</evidence>
<dbReference type="PANTHER" id="PTHR21621:SF2">
    <property type="entry name" value="COENZYME GAMMA-F420-2:ALPHA-L-GLUTAMATE LIGASE"/>
    <property type="match status" value="1"/>
</dbReference>
<dbReference type="Gene3D" id="3.30.470.20">
    <property type="entry name" value="ATP-grasp fold, B domain"/>
    <property type="match status" value="1"/>
</dbReference>
<keyword evidence="1" id="KW-0067">ATP-binding</keyword>
<dbReference type="InterPro" id="IPR013815">
    <property type="entry name" value="ATP_grasp_subdomain_1"/>
</dbReference>
<accession>A0A927C9A3</accession>
<dbReference type="GO" id="GO:0005524">
    <property type="term" value="F:ATP binding"/>
    <property type="evidence" value="ECO:0007669"/>
    <property type="project" value="UniProtKB-UniRule"/>
</dbReference>
<name>A0A927C9A3_9BACL</name>
<dbReference type="GO" id="GO:0046872">
    <property type="term" value="F:metal ion binding"/>
    <property type="evidence" value="ECO:0007669"/>
    <property type="project" value="InterPro"/>
</dbReference>
<evidence type="ECO:0000256" key="2">
    <source>
        <dbReference type="SAM" id="MobiDB-lite"/>
    </source>
</evidence>
<organism evidence="4 5">
    <name type="scientific">Paenibacillus oceani</name>
    <dbReference type="NCBI Taxonomy" id="2772510"/>
    <lineage>
        <taxon>Bacteria</taxon>
        <taxon>Bacillati</taxon>
        <taxon>Bacillota</taxon>
        <taxon>Bacilli</taxon>
        <taxon>Bacillales</taxon>
        <taxon>Paenibacillaceae</taxon>
        <taxon>Paenibacillus</taxon>
    </lineage>
</organism>
<reference evidence="4" key="1">
    <citation type="submission" date="2020-09" db="EMBL/GenBank/DDBJ databases">
        <title>A novel bacterium of genus Paenibacillus, isolated from South China Sea.</title>
        <authorList>
            <person name="Huang H."/>
            <person name="Mo K."/>
            <person name="Hu Y."/>
        </authorList>
    </citation>
    <scope>NUCLEOTIDE SEQUENCE</scope>
    <source>
        <strain evidence="4">IB182363</strain>
    </source>
</reference>
<evidence type="ECO:0000259" key="3">
    <source>
        <dbReference type="PROSITE" id="PS50975"/>
    </source>
</evidence>
<dbReference type="PANTHER" id="PTHR21621">
    <property type="entry name" value="RIBOSOMAL PROTEIN S6 MODIFICATION PROTEIN"/>
    <property type="match status" value="1"/>
</dbReference>
<dbReference type="InterPro" id="IPR011761">
    <property type="entry name" value="ATP-grasp"/>
</dbReference>
<sequence length="380" mass="44086">MTLYLSDRANLEERSYFRKLIVQAKKLGIRAFVFTPQDVDSKEHRIYAHHFEPTAGKWTRSWTSFPQLIYDRCRYQPTERFRQFRRFRATYSQLIYLNRPILNKWGMHQFLAKSSRIRPHLPATKQYADHRDLTEFIRNHRHIYLKPINGTGGRGILRISRQPNGQFYVQGRDQNRRIVAPKLLTEKQLPGKLASWNVAGRYLIQQGIQSRLPDGRVHDFRLLIQKNGSGEWEVTGCAGRIGPRKSITSNLHGGGQAISMTELLRRRMHSEEKIESIRSSVYELGEEIAKSVEGHFGRLCELGIDIAIDPSGHPWVLELNPKPAREVFARIGEKETYEKAISRPLEFALWLHKQDTVSSASLRRKRRRSSARSGPVPGRK</sequence>
<protein>
    <submittedName>
        <fullName evidence="4">YheC/YheD family protein</fullName>
    </submittedName>
</protein>